<evidence type="ECO:0000256" key="1">
    <source>
        <dbReference type="SAM" id="MobiDB-lite"/>
    </source>
</evidence>
<evidence type="ECO:0000313" key="4">
    <source>
        <dbReference type="Proteomes" id="UP000188354"/>
    </source>
</evidence>
<reference evidence="3 4" key="1">
    <citation type="journal article" date="2017" name="Plant Biotechnol. J.">
        <title>A comprehensive draft genome sequence for lupin (Lupinus angustifolius), an emerging health food: insights into plant-microbe interactions and legume evolution.</title>
        <authorList>
            <person name="Hane J.K."/>
            <person name="Ming Y."/>
            <person name="Kamphuis L.G."/>
            <person name="Nelson M.N."/>
            <person name="Garg G."/>
            <person name="Atkins C.A."/>
            <person name="Bayer P.E."/>
            <person name="Bravo A."/>
            <person name="Bringans S."/>
            <person name="Cannon S."/>
            <person name="Edwards D."/>
            <person name="Foley R."/>
            <person name="Gao L.L."/>
            <person name="Harrison M.J."/>
            <person name="Huang W."/>
            <person name="Hurgobin B."/>
            <person name="Li S."/>
            <person name="Liu C.W."/>
            <person name="McGrath A."/>
            <person name="Morahan G."/>
            <person name="Murray J."/>
            <person name="Weller J."/>
            <person name="Jian J."/>
            <person name="Singh K.B."/>
        </authorList>
    </citation>
    <scope>NUCLEOTIDE SEQUENCE [LARGE SCALE GENOMIC DNA]</scope>
    <source>
        <strain evidence="4">cv. Tanjil</strain>
        <tissue evidence="3">Whole plant</tissue>
    </source>
</reference>
<dbReference type="AlphaFoldDB" id="A0A1J7H9F2"/>
<feature type="compositionally biased region" description="Pro residues" evidence="1">
    <location>
        <begin position="71"/>
        <end position="81"/>
    </location>
</feature>
<proteinExistence type="predicted"/>
<evidence type="ECO:0008006" key="5">
    <source>
        <dbReference type="Google" id="ProtNLM"/>
    </source>
</evidence>
<evidence type="ECO:0000256" key="2">
    <source>
        <dbReference type="SAM" id="SignalP"/>
    </source>
</evidence>
<dbReference type="EMBL" id="CM007366">
    <property type="protein sequence ID" value="OIW09511.1"/>
    <property type="molecule type" value="Genomic_DNA"/>
</dbReference>
<dbReference type="Proteomes" id="UP000188354">
    <property type="component" value="Chromosome LG06"/>
</dbReference>
<dbReference type="Gramene" id="OIW09511">
    <property type="protein sequence ID" value="OIW09511"/>
    <property type="gene ID" value="TanjilG_11633"/>
</dbReference>
<dbReference type="STRING" id="3871.A0A1J7H9F2"/>
<organism evidence="3 4">
    <name type="scientific">Lupinus angustifolius</name>
    <name type="common">Narrow-leaved blue lupine</name>
    <dbReference type="NCBI Taxonomy" id="3871"/>
    <lineage>
        <taxon>Eukaryota</taxon>
        <taxon>Viridiplantae</taxon>
        <taxon>Streptophyta</taxon>
        <taxon>Embryophyta</taxon>
        <taxon>Tracheophyta</taxon>
        <taxon>Spermatophyta</taxon>
        <taxon>Magnoliopsida</taxon>
        <taxon>eudicotyledons</taxon>
        <taxon>Gunneridae</taxon>
        <taxon>Pentapetalae</taxon>
        <taxon>rosids</taxon>
        <taxon>fabids</taxon>
        <taxon>Fabales</taxon>
        <taxon>Fabaceae</taxon>
        <taxon>Papilionoideae</taxon>
        <taxon>50 kb inversion clade</taxon>
        <taxon>genistoids sensu lato</taxon>
        <taxon>core genistoids</taxon>
        <taxon>Genisteae</taxon>
        <taxon>Lupinus</taxon>
    </lineage>
</organism>
<dbReference type="OrthoDB" id="1433892at2759"/>
<feature type="signal peptide" evidence="2">
    <location>
        <begin position="1"/>
        <end position="19"/>
    </location>
</feature>
<feature type="region of interest" description="Disordered" evidence="1">
    <location>
        <begin position="45"/>
        <end position="89"/>
    </location>
</feature>
<accession>A0A1J7H9F2</accession>
<feature type="chain" id="PRO_5012091631" description="4Fe-4S ferredoxin-type domain-containing protein" evidence="2">
    <location>
        <begin position="20"/>
        <end position="145"/>
    </location>
</feature>
<name>A0A1J7H9F2_LUPAN</name>
<sequence length="145" mass="15530">MLPTKFLLVVAIALWLSLSNFPLEAFGDVSPTTCFNCSKCEYPCQQSSPTIPESPSVQNPPPPFGYSIYQAPPPPPPPPPQDKGHNKCPPGAAGVQCCTPPAPYIYAPPNPYTYVPYGEGQGSASTLVPVLVPLVLLFPYFIVLL</sequence>
<protein>
    <recommendedName>
        <fullName evidence="5">4Fe-4S ferredoxin-type domain-containing protein</fullName>
    </recommendedName>
</protein>
<dbReference type="OMA" id="YGYSIYG"/>
<gene>
    <name evidence="3" type="ORF">TanjilG_11633</name>
</gene>
<keyword evidence="2" id="KW-0732">Signal</keyword>
<dbReference type="KEGG" id="lang:109350550"/>
<keyword evidence="4" id="KW-1185">Reference proteome</keyword>
<evidence type="ECO:0000313" key="3">
    <source>
        <dbReference type="EMBL" id="OIW09511.1"/>
    </source>
</evidence>